<dbReference type="Proteomes" id="UP000826195">
    <property type="component" value="Unassembled WGS sequence"/>
</dbReference>
<accession>A0AAV7I8A5</accession>
<proteinExistence type="predicted"/>
<protein>
    <submittedName>
        <fullName evidence="1">Uncharacterized protein</fullName>
    </submittedName>
</protein>
<keyword evidence="2" id="KW-1185">Reference proteome</keyword>
<sequence>MGRAKLVWTNRKRSMLSGSRRYLLGNIDRHVVITHENPRDSTLYLLASSPSHGVVMFSLDFGLRVRNDMCLLSEMLITPQETLNLLFKSHVLLIFRLSGKLADYVLVSTEIENRERILDNLGKRWDRTFSTTR</sequence>
<reference evidence="1 2" key="1">
    <citation type="journal article" date="2021" name="J. Hered.">
        <title>A chromosome-level genome assembly of the parasitoid wasp, Cotesia glomerata (Hymenoptera: Braconidae).</title>
        <authorList>
            <person name="Pinto B.J."/>
            <person name="Weis J.J."/>
            <person name="Gamble T."/>
            <person name="Ode P.J."/>
            <person name="Paul R."/>
            <person name="Zaspel J.M."/>
        </authorList>
    </citation>
    <scope>NUCLEOTIDE SEQUENCE [LARGE SCALE GENOMIC DNA]</scope>
    <source>
        <strain evidence="1">CgM1</strain>
    </source>
</reference>
<evidence type="ECO:0000313" key="2">
    <source>
        <dbReference type="Proteomes" id="UP000826195"/>
    </source>
</evidence>
<evidence type="ECO:0000313" key="1">
    <source>
        <dbReference type="EMBL" id="KAH0546306.1"/>
    </source>
</evidence>
<dbReference type="AlphaFoldDB" id="A0AAV7I8A5"/>
<name>A0AAV7I8A5_COTGL</name>
<organism evidence="1 2">
    <name type="scientific">Cotesia glomerata</name>
    <name type="common">Lepidopteran parasitic wasp</name>
    <name type="synonym">Apanteles glomeratus</name>
    <dbReference type="NCBI Taxonomy" id="32391"/>
    <lineage>
        <taxon>Eukaryota</taxon>
        <taxon>Metazoa</taxon>
        <taxon>Ecdysozoa</taxon>
        <taxon>Arthropoda</taxon>
        <taxon>Hexapoda</taxon>
        <taxon>Insecta</taxon>
        <taxon>Pterygota</taxon>
        <taxon>Neoptera</taxon>
        <taxon>Endopterygota</taxon>
        <taxon>Hymenoptera</taxon>
        <taxon>Apocrita</taxon>
        <taxon>Ichneumonoidea</taxon>
        <taxon>Braconidae</taxon>
        <taxon>Microgastrinae</taxon>
        <taxon>Cotesia</taxon>
    </lineage>
</organism>
<comment type="caution">
    <text evidence="1">The sequence shown here is derived from an EMBL/GenBank/DDBJ whole genome shotgun (WGS) entry which is preliminary data.</text>
</comment>
<gene>
    <name evidence="1" type="ORF">KQX54_008191</name>
</gene>
<dbReference type="EMBL" id="JAHXZJ010002237">
    <property type="protein sequence ID" value="KAH0546306.1"/>
    <property type="molecule type" value="Genomic_DNA"/>
</dbReference>